<comment type="caution">
    <text evidence="2">The sequence shown here is derived from an EMBL/GenBank/DDBJ whole genome shotgun (WGS) entry which is preliminary data.</text>
</comment>
<dbReference type="Proteomes" id="UP001595457">
    <property type="component" value="Unassembled WGS sequence"/>
</dbReference>
<dbReference type="RefSeq" id="WP_377815810.1">
    <property type="nucleotide sequence ID" value="NZ_JBHRSJ010000034.1"/>
</dbReference>
<evidence type="ECO:0000313" key="2">
    <source>
        <dbReference type="EMBL" id="MFC2973886.1"/>
    </source>
</evidence>
<proteinExistence type="predicted"/>
<gene>
    <name evidence="2" type="ORF">ACFOJE_16925</name>
</gene>
<reference evidence="3" key="1">
    <citation type="journal article" date="2019" name="Int. J. Syst. Evol. Microbiol.">
        <title>The Global Catalogue of Microorganisms (GCM) 10K type strain sequencing project: providing services to taxonomists for standard genome sequencing and annotation.</title>
        <authorList>
            <consortium name="The Broad Institute Genomics Platform"/>
            <consortium name="The Broad Institute Genome Sequencing Center for Infectious Disease"/>
            <person name="Wu L."/>
            <person name="Ma J."/>
        </authorList>
    </citation>
    <scope>NUCLEOTIDE SEQUENCE [LARGE SCALE GENOMIC DNA]</scope>
    <source>
        <strain evidence="3">KCTC 62195</strain>
    </source>
</reference>
<evidence type="ECO:0000256" key="1">
    <source>
        <dbReference type="SAM" id="MobiDB-lite"/>
    </source>
</evidence>
<name>A0ABV7AYW1_9GAMM</name>
<keyword evidence="3" id="KW-1185">Reference proteome</keyword>
<organism evidence="2 3">
    <name type="scientific">Azotobacter bryophylli</name>
    <dbReference type="NCBI Taxonomy" id="1986537"/>
    <lineage>
        <taxon>Bacteria</taxon>
        <taxon>Pseudomonadati</taxon>
        <taxon>Pseudomonadota</taxon>
        <taxon>Gammaproteobacteria</taxon>
        <taxon>Pseudomonadales</taxon>
        <taxon>Pseudomonadaceae</taxon>
        <taxon>Azotobacter</taxon>
    </lineage>
</organism>
<dbReference type="EMBL" id="JBHRSJ010000034">
    <property type="protein sequence ID" value="MFC2973886.1"/>
    <property type="molecule type" value="Genomic_DNA"/>
</dbReference>
<accession>A0ABV7AYW1</accession>
<protein>
    <submittedName>
        <fullName evidence="2">STY4526/YPO1902 family pathogenicity island replication protein</fullName>
    </submittedName>
</protein>
<feature type="region of interest" description="Disordered" evidence="1">
    <location>
        <begin position="205"/>
        <end position="248"/>
    </location>
</feature>
<feature type="compositionally biased region" description="Low complexity" evidence="1">
    <location>
        <begin position="207"/>
        <end position="216"/>
    </location>
</feature>
<evidence type="ECO:0000313" key="3">
    <source>
        <dbReference type="Proteomes" id="UP001595457"/>
    </source>
</evidence>
<dbReference type="Pfam" id="PF11198">
    <property type="entry name" value="DUF2857"/>
    <property type="match status" value="1"/>
</dbReference>
<sequence length="248" mass="27506">MSKKQNPLNEAMLAQILHNLRIGDLRRCQAMGLDHELIALIQHPAAASLLVNSSALWCHAAVDAEAVKNLLNSRQRDSEEERLVQRAIRLGATASMLKHFFGLTAQQVAQQRLLLNLPARSGRFAELPESPELWYRFLDLMEEHEGDPSDPYALLDVAMMLTEEINGPLEESEEAPETRERIPLAAVWARIQCWVREGTYPPRHAPARSSLRLLAAPTPPSPPEPQASADSDRAAGSPSPHSVEGDRL</sequence>
<dbReference type="InterPro" id="IPR021364">
    <property type="entry name" value="DUF2857"/>
</dbReference>